<evidence type="ECO:0000256" key="4">
    <source>
        <dbReference type="ARBA" id="ARBA00022691"/>
    </source>
</evidence>
<dbReference type="PANTHER" id="PTHR24422">
    <property type="entry name" value="CHEMOTAXIS PROTEIN METHYLTRANSFERASE"/>
    <property type="match status" value="1"/>
</dbReference>
<proteinExistence type="predicted"/>
<dbReference type="Proteomes" id="UP000609121">
    <property type="component" value="Unassembled WGS sequence"/>
</dbReference>
<accession>A0A8J7D083</accession>
<dbReference type="Gene3D" id="1.10.155.10">
    <property type="entry name" value="Chemotaxis receptor methyltransferase CheR, N-terminal domain"/>
    <property type="match status" value="1"/>
</dbReference>
<evidence type="ECO:0000256" key="2">
    <source>
        <dbReference type="ARBA" id="ARBA00022603"/>
    </source>
</evidence>
<dbReference type="EMBL" id="JACVXA010000038">
    <property type="protein sequence ID" value="MBE3639088.1"/>
    <property type="molecule type" value="Genomic_DNA"/>
</dbReference>
<evidence type="ECO:0000256" key="5">
    <source>
        <dbReference type="PIRNR" id="PIRNR000410"/>
    </source>
</evidence>
<dbReference type="SUPFAM" id="SSF47757">
    <property type="entry name" value="Chemotaxis receptor methyltransferase CheR, N-terminal domain"/>
    <property type="match status" value="1"/>
</dbReference>
<feature type="domain" description="CheR-type methyltransferase" evidence="7">
    <location>
        <begin position="2"/>
        <end position="277"/>
    </location>
</feature>
<dbReference type="InterPro" id="IPR036804">
    <property type="entry name" value="CheR_N_sf"/>
</dbReference>
<evidence type="ECO:0000313" key="9">
    <source>
        <dbReference type="Proteomes" id="UP000609121"/>
    </source>
</evidence>
<dbReference type="GO" id="GO:0032259">
    <property type="term" value="P:methylation"/>
    <property type="evidence" value="ECO:0007669"/>
    <property type="project" value="UniProtKB-KW"/>
</dbReference>
<name>A0A8J7D083_9RHOB</name>
<dbReference type="InterPro" id="IPR000780">
    <property type="entry name" value="CheR_MeTrfase"/>
</dbReference>
<dbReference type="Pfam" id="PF01739">
    <property type="entry name" value="CheR"/>
    <property type="match status" value="1"/>
</dbReference>
<feature type="binding site" evidence="6">
    <location>
        <position position="85"/>
    </location>
    <ligand>
        <name>S-adenosyl-L-methionine</name>
        <dbReference type="ChEBI" id="CHEBI:59789"/>
    </ligand>
</feature>
<evidence type="ECO:0000256" key="3">
    <source>
        <dbReference type="ARBA" id="ARBA00022679"/>
    </source>
</evidence>
<dbReference type="GO" id="GO:0008983">
    <property type="term" value="F:protein-glutamate O-methyltransferase activity"/>
    <property type="evidence" value="ECO:0007669"/>
    <property type="project" value="UniProtKB-EC"/>
</dbReference>
<dbReference type="AlphaFoldDB" id="A0A8J7D083"/>
<evidence type="ECO:0000256" key="1">
    <source>
        <dbReference type="ARBA" id="ARBA00001541"/>
    </source>
</evidence>
<dbReference type="PROSITE" id="PS50123">
    <property type="entry name" value="CHER"/>
    <property type="match status" value="1"/>
</dbReference>
<dbReference type="PANTHER" id="PTHR24422:SF19">
    <property type="entry name" value="CHEMOTAXIS PROTEIN METHYLTRANSFERASE"/>
    <property type="match status" value="1"/>
</dbReference>
<comment type="catalytic activity">
    <reaction evidence="1 5">
        <text>L-glutamyl-[protein] + S-adenosyl-L-methionine = [protein]-L-glutamate 5-O-methyl ester + S-adenosyl-L-homocysteine</text>
        <dbReference type="Rhea" id="RHEA:24452"/>
        <dbReference type="Rhea" id="RHEA-COMP:10208"/>
        <dbReference type="Rhea" id="RHEA-COMP:10311"/>
        <dbReference type="ChEBI" id="CHEBI:29973"/>
        <dbReference type="ChEBI" id="CHEBI:57856"/>
        <dbReference type="ChEBI" id="CHEBI:59789"/>
        <dbReference type="ChEBI" id="CHEBI:82795"/>
        <dbReference type="EC" id="2.1.1.80"/>
    </reaction>
</comment>
<dbReference type="PIRSF" id="PIRSF000410">
    <property type="entry name" value="CheR"/>
    <property type="match status" value="1"/>
</dbReference>
<dbReference type="SUPFAM" id="SSF53335">
    <property type="entry name" value="S-adenosyl-L-methionine-dependent methyltransferases"/>
    <property type="match status" value="1"/>
</dbReference>
<dbReference type="CDD" id="cd02440">
    <property type="entry name" value="AdoMet_MTases"/>
    <property type="match status" value="1"/>
</dbReference>
<feature type="binding site" evidence="6">
    <location>
        <begin position="220"/>
        <end position="221"/>
    </location>
    <ligand>
        <name>S-adenosyl-L-methionine</name>
        <dbReference type="ChEBI" id="CHEBI:59789"/>
    </ligand>
</feature>
<dbReference type="InterPro" id="IPR050903">
    <property type="entry name" value="Bact_Chemotaxis_MeTrfase"/>
</dbReference>
<dbReference type="EC" id="2.1.1.80" evidence="5"/>
<feature type="binding site" evidence="6">
    <location>
        <position position="149"/>
    </location>
    <ligand>
        <name>S-adenosyl-L-methionine</name>
        <dbReference type="ChEBI" id="CHEBI:59789"/>
    </ligand>
</feature>
<feature type="binding site" evidence="6">
    <location>
        <position position="123"/>
    </location>
    <ligand>
        <name>S-adenosyl-L-methionine</name>
        <dbReference type="ChEBI" id="CHEBI:59789"/>
    </ligand>
</feature>
<evidence type="ECO:0000313" key="8">
    <source>
        <dbReference type="EMBL" id="MBE3639088.1"/>
    </source>
</evidence>
<dbReference type="InterPro" id="IPR029063">
    <property type="entry name" value="SAM-dependent_MTases_sf"/>
</dbReference>
<evidence type="ECO:0000259" key="7">
    <source>
        <dbReference type="PROSITE" id="PS50123"/>
    </source>
</evidence>
<keyword evidence="2 5" id="KW-0489">Methyltransferase</keyword>
<keyword evidence="9" id="KW-1185">Reference proteome</keyword>
<organism evidence="8 9">
    <name type="scientific">Mangrovicoccus algicola</name>
    <dbReference type="NCBI Taxonomy" id="2771008"/>
    <lineage>
        <taxon>Bacteria</taxon>
        <taxon>Pseudomonadati</taxon>
        <taxon>Pseudomonadota</taxon>
        <taxon>Alphaproteobacteria</taxon>
        <taxon>Rhodobacterales</taxon>
        <taxon>Paracoccaceae</taxon>
        <taxon>Mangrovicoccus</taxon>
    </lineage>
</organism>
<dbReference type="InterPro" id="IPR022641">
    <property type="entry name" value="CheR_N"/>
</dbReference>
<dbReference type="PRINTS" id="PR00996">
    <property type="entry name" value="CHERMTFRASE"/>
</dbReference>
<protein>
    <recommendedName>
        <fullName evidence="5">Chemotaxis protein methyltransferase</fullName>
        <ecNumber evidence="5">2.1.1.80</ecNumber>
    </recommendedName>
</protein>
<comment type="caution">
    <text evidence="8">The sequence shown here is derived from an EMBL/GenBank/DDBJ whole genome shotgun (WGS) entry which is preliminary data.</text>
</comment>
<comment type="function">
    <text evidence="5">Methylation of the membrane-bound methyl-accepting chemotaxis proteins (MCP) to form gamma-glutamyl methyl ester residues in MCP.</text>
</comment>
<feature type="binding site" evidence="6">
    <location>
        <position position="81"/>
    </location>
    <ligand>
        <name>S-adenosyl-L-methionine</name>
        <dbReference type="ChEBI" id="CHEBI:59789"/>
    </ligand>
</feature>
<keyword evidence="3 5" id="KW-0808">Transferase</keyword>
<reference evidence="8" key="1">
    <citation type="submission" date="2020-09" db="EMBL/GenBank/DDBJ databases">
        <title>A novel bacterium of genus Mangrovicoccus, isolated from South China Sea.</title>
        <authorList>
            <person name="Huang H."/>
            <person name="Mo K."/>
            <person name="Hu Y."/>
        </authorList>
    </citation>
    <scope>NUCLEOTIDE SEQUENCE</scope>
    <source>
        <strain evidence="8">HB182678</strain>
    </source>
</reference>
<dbReference type="SMART" id="SM00138">
    <property type="entry name" value="MeTrc"/>
    <property type="match status" value="1"/>
</dbReference>
<dbReference type="Gene3D" id="3.40.50.150">
    <property type="entry name" value="Vaccinia Virus protein VP39"/>
    <property type="match status" value="1"/>
</dbReference>
<feature type="binding site" evidence="6">
    <location>
        <begin position="203"/>
        <end position="204"/>
    </location>
    <ligand>
        <name>S-adenosyl-L-methionine</name>
        <dbReference type="ChEBI" id="CHEBI:59789"/>
    </ligand>
</feature>
<sequence>MTHSQPPALTREQFTYISELAHREAGLVLSESKTSMIASRLNKRMKTLNIKNIKDYLSILKSDQLDSELPHLISSLTTNVSHFFREQHHYETFKKEVIPALKEKARSGEPIRIWSAGCSSGQEIYSLIFSMHNEFPDFEKHDIKFLATDIDPNIISFAKKAKYSKNQIKGIPENILLKHFDNEGDNYEVKENIRRIPTFRVLNLLKEWPFKLKFDVIFCRNVVIYFDENTQELLWQRFQRVIKKSGWIFIGHSERMNSPERFNFSPTGITTYRQSEFRESR</sequence>
<dbReference type="InterPro" id="IPR022642">
    <property type="entry name" value="CheR_C"/>
</dbReference>
<dbReference type="Pfam" id="PF03705">
    <property type="entry name" value="CheR_N"/>
    <property type="match status" value="1"/>
</dbReference>
<dbReference type="RefSeq" id="WP_193183391.1">
    <property type="nucleotide sequence ID" value="NZ_JACVXA010000038.1"/>
</dbReference>
<keyword evidence="4 5" id="KW-0949">S-adenosyl-L-methionine</keyword>
<evidence type="ECO:0000256" key="6">
    <source>
        <dbReference type="PIRSR" id="PIRSR000410-1"/>
    </source>
</evidence>
<dbReference type="InterPro" id="IPR026024">
    <property type="entry name" value="Chemotaxis_MeTrfase_CheR"/>
</dbReference>
<feature type="binding site" evidence="6">
    <location>
        <position position="79"/>
    </location>
    <ligand>
        <name>S-adenosyl-L-methionine</name>
        <dbReference type="ChEBI" id="CHEBI:59789"/>
    </ligand>
</feature>
<gene>
    <name evidence="8" type="ORF">ICN82_12830</name>
</gene>